<accession>A0A6M1S792</accession>
<proteinExistence type="predicted"/>
<dbReference type="EMBL" id="JAAKZH010000003">
    <property type="protein sequence ID" value="NGO64228.1"/>
    <property type="molecule type" value="Genomic_DNA"/>
</dbReference>
<protein>
    <submittedName>
        <fullName evidence="1">Uncharacterized protein</fullName>
    </submittedName>
</protein>
<comment type="caution">
    <text evidence="1">The sequence shown here is derived from an EMBL/GenBank/DDBJ whole genome shotgun (WGS) entry which is preliminary data.</text>
</comment>
<evidence type="ECO:0000313" key="1">
    <source>
        <dbReference type="EMBL" id="NGO64228.1"/>
    </source>
</evidence>
<reference evidence="1 2" key="1">
    <citation type="submission" date="2020-02" db="EMBL/GenBank/DDBJ databases">
        <title>Genome sequence of the type strain CCBAU10050 of Rhizobium daejeonense.</title>
        <authorList>
            <person name="Gao J."/>
            <person name="Sun J."/>
        </authorList>
    </citation>
    <scope>NUCLEOTIDE SEQUENCE [LARGE SCALE GENOMIC DNA]</scope>
    <source>
        <strain evidence="1 2">CCBAU10050</strain>
    </source>
</reference>
<dbReference type="Proteomes" id="UP000477849">
    <property type="component" value="Unassembled WGS sequence"/>
</dbReference>
<evidence type="ECO:0000313" key="2">
    <source>
        <dbReference type="Proteomes" id="UP000477849"/>
    </source>
</evidence>
<keyword evidence="2" id="KW-1185">Reference proteome</keyword>
<dbReference type="AlphaFoldDB" id="A0A6M1S792"/>
<name>A0A6M1S792_9HYPH</name>
<gene>
    <name evidence="1" type="ORF">G6N76_11120</name>
</gene>
<sequence length="78" mass="8751">MIRFQPEATTPPVPQPQRCIRSLQERMADDMRELAFAGRNVSLETLGECGWTPDTVKLLAPEAREIARRKSTRQVGAA</sequence>
<organism evidence="1 2">
    <name type="scientific">Rhizobium daejeonense</name>
    <dbReference type="NCBI Taxonomy" id="240521"/>
    <lineage>
        <taxon>Bacteria</taxon>
        <taxon>Pseudomonadati</taxon>
        <taxon>Pseudomonadota</taxon>
        <taxon>Alphaproteobacteria</taxon>
        <taxon>Hyphomicrobiales</taxon>
        <taxon>Rhizobiaceae</taxon>
        <taxon>Rhizobium/Agrobacterium group</taxon>
        <taxon>Rhizobium</taxon>
    </lineage>
</organism>
<dbReference type="RefSeq" id="WP_163905210.1">
    <property type="nucleotide sequence ID" value="NZ_CP048427.1"/>
</dbReference>